<evidence type="ECO:0000313" key="2">
    <source>
        <dbReference type="Proteomes" id="UP000664859"/>
    </source>
</evidence>
<dbReference type="OrthoDB" id="2118844at2759"/>
<dbReference type="PANTHER" id="PTHR46586:SF3">
    <property type="entry name" value="ANKYRIN REPEAT-CONTAINING PROTEIN"/>
    <property type="match status" value="1"/>
</dbReference>
<keyword evidence="2" id="KW-1185">Reference proteome</keyword>
<dbReference type="InterPro" id="IPR036770">
    <property type="entry name" value="Ankyrin_rpt-contain_sf"/>
</dbReference>
<proteinExistence type="predicted"/>
<comment type="caution">
    <text evidence="1">The sequence shown here is derived from an EMBL/GenBank/DDBJ whole genome shotgun (WGS) entry which is preliminary data.</text>
</comment>
<organism evidence="1 2">
    <name type="scientific">Tribonema minus</name>
    <dbReference type="NCBI Taxonomy" id="303371"/>
    <lineage>
        <taxon>Eukaryota</taxon>
        <taxon>Sar</taxon>
        <taxon>Stramenopiles</taxon>
        <taxon>Ochrophyta</taxon>
        <taxon>PX clade</taxon>
        <taxon>Xanthophyceae</taxon>
        <taxon>Tribonematales</taxon>
        <taxon>Tribonemataceae</taxon>
        <taxon>Tribonema</taxon>
    </lineage>
</organism>
<accession>A0A836CCB7</accession>
<dbReference type="Gene3D" id="1.25.40.20">
    <property type="entry name" value="Ankyrin repeat-containing domain"/>
    <property type="match status" value="1"/>
</dbReference>
<dbReference type="AlphaFoldDB" id="A0A836CCB7"/>
<name>A0A836CCB7_9STRA</name>
<evidence type="ECO:0000313" key="1">
    <source>
        <dbReference type="EMBL" id="KAG5180504.1"/>
    </source>
</evidence>
<dbReference type="SUPFAM" id="SSF48403">
    <property type="entry name" value="Ankyrin repeat"/>
    <property type="match status" value="1"/>
</dbReference>
<sequence>MVAADLPPDQKLEVWRLQRKFARWAMVTGFQARCRLLIRVAESGNWQLAVDIYNLARACHSSFTWPLRMGKAAIAHGQVDFFRAALAWRFDVGSTTKLCNAAAKHGQFEALQVLRSLQPPALWGADTVKRVCAHGHSTIVDWLLTKGCPVDDCVAEAAAAKGDVSLLARLHGLPCDMGGAGTCAAAARHGHLEALQYLVSLDVPMDAQTPAAAAGNSHVDILKWTAENGCAADETACEGAARGGQVPALLYLANKATPARELGAPYDASTCEAAAQGGHLEVLQCLRTVDCPWDAAVCAPLVKGNSAEGLGVKRNSVKGADIKGDLVKGVGIKGKSVKGVAIKGGTRRRGWGSRGTR</sequence>
<protein>
    <submittedName>
        <fullName evidence="1">Uncharacterized protein</fullName>
    </submittedName>
</protein>
<reference evidence="1" key="1">
    <citation type="submission" date="2021-02" db="EMBL/GenBank/DDBJ databases">
        <title>First Annotated Genome of the Yellow-green Alga Tribonema minus.</title>
        <authorList>
            <person name="Mahan K.M."/>
        </authorList>
    </citation>
    <scope>NUCLEOTIDE SEQUENCE</scope>
    <source>
        <strain evidence="1">UTEX B ZZ1240</strain>
    </source>
</reference>
<dbReference type="InterPro" id="IPR052050">
    <property type="entry name" value="SecEffector_AnkRepeat"/>
</dbReference>
<dbReference type="PANTHER" id="PTHR46586">
    <property type="entry name" value="ANKYRIN REPEAT-CONTAINING PROTEIN"/>
    <property type="match status" value="1"/>
</dbReference>
<dbReference type="Proteomes" id="UP000664859">
    <property type="component" value="Unassembled WGS sequence"/>
</dbReference>
<dbReference type="EMBL" id="JAFCMP010000390">
    <property type="protein sequence ID" value="KAG5180504.1"/>
    <property type="molecule type" value="Genomic_DNA"/>
</dbReference>
<gene>
    <name evidence="1" type="ORF">JKP88DRAFT_279615</name>
</gene>